<dbReference type="AlphaFoldDB" id="H5SGH2"/>
<evidence type="ECO:0000313" key="4">
    <source>
        <dbReference type="EMBL" id="BAL55258.1"/>
    </source>
</evidence>
<dbReference type="InterPro" id="IPR024704">
    <property type="entry name" value="SMC"/>
</dbReference>
<feature type="non-terminal residue" evidence="4">
    <location>
        <position position="1"/>
    </location>
</feature>
<proteinExistence type="predicted"/>
<feature type="coiled-coil region" evidence="2">
    <location>
        <begin position="547"/>
        <end position="749"/>
    </location>
</feature>
<dbReference type="GO" id="GO:0005524">
    <property type="term" value="F:ATP binding"/>
    <property type="evidence" value="ECO:0007669"/>
    <property type="project" value="InterPro"/>
</dbReference>
<name>H5SGH2_9BACT</name>
<protein>
    <submittedName>
        <fullName evidence="4">Hypothetical conserved protein</fullName>
    </submittedName>
</protein>
<dbReference type="SUPFAM" id="SSF52540">
    <property type="entry name" value="P-loop containing nucleoside triphosphate hydrolases"/>
    <property type="match status" value="1"/>
</dbReference>
<dbReference type="EMBL" id="AP011714">
    <property type="protein sequence ID" value="BAL55258.1"/>
    <property type="molecule type" value="Genomic_DNA"/>
</dbReference>
<dbReference type="Gene3D" id="3.40.50.300">
    <property type="entry name" value="P-loop containing nucleotide triphosphate hydrolases"/>
    <property type="match status" value="1"/>
</dbReference>
<feature type="coiled-coil region" evidence="2">
    <location>
        <begin position="31"/>
        <end position="312"/>
    </location>
</feature>
<feature type="domain" description="RecF/RecN/SMC N-terminal" evidence="3">
    <location>
        <begin position="188"/>
        <end position="1003"/>
    </location>
</feature>
<reference evidence="4" key="1">
    <citation type="journal article" date="2005" name="Environ. Microbiol.">
        <title>Genetic and functional properties of uncultivated thermophilic crenarchaeotes from a subsurface gold mine as revealed by analysis of genome fragments.</title>
        <authorList>
            <person name="Nunoura T."/>
            <person name="Hirayama H."/>
            <person name="Takami H."/>
            <person name="Oida H."/>
            <person name="Nishi S."/>
            <person name="Shimamura S."/>
            <person name="Suzuki Y."/>
            <person name="Inagaki F."/>
            <person name="Takai K."/>
            <person name="Nealson K.H."/>
            <person name="Horikoshi K."/>
        </authorList>
    </citation>
    <scope>NUCLEOTIDE SEQUENCE</scope>
</reference>
<dbReference type="InterPro" id="IPR003395">
    <property type="entry name" value="RecF/RecN/SMC_N"/>
</dbReference>
<dbReference type="Gene3D" id="6.10.250.3110">
    <property type="match status" value="1"/>
</dbReference>
<dbReference type="GO" id="GO:0016887">
    <property type="term" value="F:ATP hydrolysis activity"/>
    <property type="evidence" value="ECO:0007669"/>
    <property type="project" value="InterPro"/>
</dbReference>
<gene>
    <name evidence="4" type="ORF">HGMM_F25B04C01</name>
</gene>
<dbReference type="Pfam" id="PF02463">
    <property type="entry name" value="SMC_N"/>
    <property type="match status" value="1"/>
</dbReference>
<feature type="coiled-coil region" evidence="2">
    <location>
        <begin position="798"/>
        <end position="860"/>
    </location>
</feature>
<evidence type="ECO:0000256" key="1">
    <source>
        <dbReference type="ARBA" id="ARBA00023054"/>
    </source>
</evidence>
<evidence type="ECO:0000259" key="3">
    <source>
        <dbReference type="Pfam" id="PF02463"/>
    </source>
</evidence>
<dbReference type="InterPro" id="IPR027417">
    <property type="entry name" value="P-loop_NTPase"/>
</dbReference>
<accession>H5SGH2</accession>
<evidence type="ECO:0000256" key="2">
    <source>
        <dbReference type="SAM" id="Coils"/>
    </source>
</evidence>
<dbReference type="Gene3D" id="6.10.140.1720">
    <property type="match status" value="1"/>
</dbReference>
<reference evidence="4" key="2">
    <citation type="journal article" date="2012" name="PLoS ONE">
        <title>A Deeply Branching Thermophilic Bacterium with an Ancient Acetyl-CoA Pathway Dominates a Subsurface Ecosystem.</title>
        <authorList>
            <person name="Takami H."/>
            <person name="Noguchi H."/>
            <person name="Takaki Y."/>
            <person name="Uchiyama I."/>
            <person name="Toyoda A."/>
            <person name="Nishi S."/>
            <person name="Chee G.-J."/>
            <person name="Arai W."/>
            <person name="Nunoura T."/>
            <person name="Itoh T."/>
            <person name="Hattori M."/>
            <person name="Takai K."/>
        </authorList>
    </citation>
    <scope>NUCLEOTIDE SEQUENCE</scope>
</reference>
<sequence length="1021" mass="117640">PQSILDGGQVEALIQDRGGARRALLESLAGIERYHHHKKEALAQLEKAQQALAQVEIVLSQLREQIAHLSRQVQKVETYRQFKEAYQALLSGWIAQELHSLEKLDRELEDQRAACEAALHQLKESLTLQEKEIHALEDRVATTEGELTEAAWEVLRQRYEALQREETKLTERLHHLDRQRAELQEELALRQRQRQELTTEEASLRERRQARETLYLQELDALRTEQKAFDELQQQLQEKDHSLREKENQRKAAEKNLYQLIKEADALEARREAHQARLAQLKQEEEALVAELQRLETDQKEATARHAELLCRYDRILGVYRALQAQKGALEAEREKVDGHLQRVEGSSQKLRSHRQVLEGLLLRAEGWPSFLTALRRQGLTFWRTEDLFFAEETDMPALSLLLRLEPPTLWVRSQEEADRLHTILLAQKEGFFSVRVYKGGTVLPSGGWADRLQVLAGFEGLAQHLWGDVQVGGEPREGNRWISPDGKWMRLPDGRVYALAPTPTAHIGLPHRIQRTLEKERQLDRIHAYLSDQKKEIEGLRRRLPLEAWGRILQETEKALKAHENELDRWSLRIEETSRRRQRLLQDKDRLEQELIRLMKEEEELREPIKALHAQVEDLQKAEAELREEIDQLRREREAHQVRLGELRLRAAQAENETKALDKAHKLTLQQLEEVRRRLQYLTDKRQEIEAGYAQAAAQLSRVASEKAELEPQLADLSRRAQQLRIEKKALEGELQSLRRAYKTQQEAYHAHQMQLAHIESKRAEIAQRKALLLQRLEVELELTPEALRLPSRRLRSEEVEKELARIKAEMAVLGELNFEAAALLNALRSREAELLREKADSEKTLHQLKHLLDSLDREACDRFLGAFGVVRERFIELFQGLFAEGDSCDLVLVDPEKPLSSEIEILARPKGKRPLSLQQLSGGEKALTVLALLFATFSVRPSALCVLDEVDAPLDDYNAHKFGQLLQRFSKQTPLLVITHNKITMSYCEALYGVTMPEPGVSVVLAAEMKEAAVSPSAA</sequence>
<dbReference type="PANTHER" id="PTHR43977">
    <property type="entry name" value="STRUCTURAL MAINTENANCE OF CHROMOSOMES PROTEIN 3"/>
    <property type="match status" value="1"/>
</dbReference>
<dbReference type="PIRSF" id="PIRSF005719">
    <property type="entry name" value="SMC"/>
    <property type="match status" value="1"/>
</dbReference>
<keyword evidence="1 2" id="KW-0175">Coiled coil</keyword>
<organism evidence="4">
    <name type="scientific">uncultured Bacteroidota bacterium</name>
    <dbReference type="NCBI Taxonomy" id="152509"/>
    <lineage>
        <taxon>Bacteria</taxon>
        <taxon>Pseudomonadati</taxon>
        <taxon>Bacteroidota</taxon>
        <taxon>environmental samples</taxon>
    </lineage>
</organism>